<dbReference type="PANTHER" id="PTHR43646:SF2">
    <property type="entry name" value="GLYCOSYLTRANSFERASE 2-LIKE DOMAIN-CONTAINING PROTEIN"/>
    <property type="match status" value="1"/>
</dbReference>
<evidence type="ECO:0000256" key="6">
    <source>
        <dbReference type="ARBA" id="ARBA00037281"/>
    </source>
</evidence>
<reference evidence="12 13" key="1">
    <citation type="journal article" date="2019" name="Nat. Microbiol.">
        <title>Mediterranean grassland soil C-N compound turnover is dependent on rainfall and depth, and is mediated by genomically divergent microorganisms.</title>
        <authorList>
            <person name="Diamond S."/>
            <person name="Andeer P.F."/>
            <person name="Li Z."/>
            <person name="Crits-Christoph A."/>
            <person name="Burstein D."/>
            <person name="Anantharaman K."/>
            <person name="Lane K.R."/>
            <person name="Thomas B.C."/>
            <person name="Pan C."/>
            <person name="Northen T.R."/>
            <person name="Banfield J.F."/>
        </authorList>
    </citation>
    <scope>NUCLEOTIDE SEQUENCE [LARGE SCALE GENOMIC DNA]</scope>
    <source>
        <strain evidence="12">NP_7</strain>
    </source>
</reference>
<dbReference type="GO" id="GO:0016757">
    <property type="term" value="F:glycosyltransferase activity"/>
    <property type="evidence" value="ECO:0007669"/>
    <property type="project" value="UniProtKB-KW"/>
</dbReference>
<keyword evidence="2" id="KW-1003">Cell membrane</keyword>
<evidence type="ECO:0000256" key="2">
    <source>
        <dbReference type="ARBA" id="ARBA00022475"/>
    </source>
</evidence>
<dbReference type="SUPFAM" id="SSF53448">
    <property type="entry name" value="Nucleotide-diphospho-sugar transferases"/>
    <property type="match status" value="1"/>
</dbReference>
<feature type="domain" description="Glycosyltransferase 2-like" evidence="11">
    <location>
        <begin position="20"/>
        <end position="198"/>
    </location>
</feature>
<protein>
    <recommendedName>
        <fullName evidence="9">4,4'-diaponeurosporenoate glycosyltransferase</fullName>
    </recommendedName>
</protein>
<evidence type="ECO:0000256" key="10">
    <source>
        <dbReference type="SAM" id="Phobius"/>
    </source>
</evidence>
<evidence type="ECO:0000313" key="12">
    <source>
        <dbReference type="EMBL" id="TMI85026.1"/>
    </source>
</evidence>
<keyword evidence="10" id="KW-0812">Transmembrane</keyword>
<proteinExistence type="inferred from homology"/>
<evidence type="ECO:0000256" key="8">
    <source>
        <dbReference type="ARBA" id="ARBA00038120"/>
    </source>
</evidence>
<dbReference type="InterPro" id="IPR029044">
    <property type="entry name" value="Nucleotide-diphossugar_trans"/>
</dbReference>
<dbReference type="AlphaFoldDB" id="A0A537JPC8"/>
<dbReference type="Proteomes" id="UP000320048">
    <property type="component" value="Unassembled WGS sequence"/>
</dbReference>
<evidence type="ECO:0000313" key="13">
    <source>
        <dbReference type="Proteomes" id="UP000320048"/>
    </source>
</evidence>
<feature type="transmembrane region" description="Helical" evidence="10">
    <location>
        <begin position="295"/>
        <end position="316"/>
    </location>
</feature>
<gene>
    <name evidence="12" type="ORF">E6H04_00230</name>
</gene>
<evidence type="ECO:0000256" key="7">
    <source>
        <dbReference type="ARBA" id="ARBA00037904"/>
    </source>
</evidence>
<dbReference type="CDD" id="cd02525">
    <property type="entry name" value="Succinoglycan_BP_ExoA"/>
    <property type="match status" value="1"/>
</dbReference>
<comment type="function">
    <text evidence="6">Catalyzes the glycosylation of 4,4'-diaponeurosporenoate, i.e. the esterification of glucose at the C1'' position with the carboxyl group of 4,4'-diaponeurosporenic acid, to form glycosyl-4,4'-diaponeurosporenoate. This is a step in the biosynthesis of staphyloxanthin, an orange pigment present in most staphylococci strains.</text>
</comment>
<dbReference type="Gene3D" id="3.90.550.10">
    <property type="entry name" value="Spore Coat Polysaccharide Biosynthesis Protein SpsA, Chain A"/>
    <property type="match status" value="1"/>
</dbReference>
<dbReference type="GO" id="GO:0005886">
    <property type="term" value="C:plasma membrane"/>
    <property type="evidence" value="ECO:0007669"/>
    <property type="project" value="UniProtKB-SubCell"/>
</dbReference>
<comment type="caution">
    <text evidence="12">The sequence shown here is derived from an EMBL/GenBank/DDBJ whole genome shotgun (WGS) entry which is preliminary data.</text>
</comment>
<evidence type="ECO:0000256" key="5">
    <source>
        <dbReference type="ARBA" id="ARBA00023136"/>
    </source>
</evidence>
<dbReference type="Pfam" id="PF00535">
    <property type="entry name" value="Glycos_transf_2"/>
    <property type="match status" value="1"/>
</dbReference>
<keyword evidence="3" id="KW-0328">Glycosyltransferase</keyword>
<comment type="subcellular location">
    <subcellularLocation>
        <location evidence="1">Cell membrane</location>
    </subcellularLocation>
</comment>
<evidence type="ECO:0000259" key="11">
    <source>
        <dbReference type="Pfam" id="PF00535"/>
    </source>
</evidence>
<dbReference type="EMBL" id="VBAO01000007">
    <property type="protein sequence ID" value="TMI85026.1"/>
    <property type="molecule type" value="Genomic_DNA"/>
</dbReference>
<evidence type="ECO:0000256" key="1">
    <source>
        <dbReference type="ARBA" id="ARBA00004236"/>
    </source>
</evidence>
<name>A0A537JPC8_9BACT</name>
<dbReference type="InterPro" id="IPR001173">
    <property type="entry name" value="Glyco_trans_2-like"/>
</dbReference>
<evidence type="ECO:0000256" key="3">
    <source>
        <dbReference type="ARBA" id="ARBA00022676"/>
    </source>
</evidence>
<comment type="pathway">
    <text evidence="7">Carotenoid biosynthesis; staphyloxanthin biosynthesis; staphyloxanthin from farnesyl diphosphate: step 4/5.</text>
</comment>
<keyword evidence="10" id="KW-1133">Transmembrane helix</keyword>
<organism evidence="12 13">
    <name type="scientific">Candidatus Segetimicrobium genomatis</name>
    <dbReference type="NCBI Taxonomy" id="2569760"/>
    <lineage>
        <taxon>Bacteria</taxon>
        <taxon>Bacillati</taxon>
        <taxon>Candidatus Sysuimicrobiota</taxon>
        <taxon>Candidatus Sysuimicrobiia</taxon>
        <taxon>Candidatus Sysuimicrobiales</taxon>
        <taxon>Candidatus Segetimicrobiaceae</taxon>
        <taxon>Candidatus Segetimicrobium</taxon>
    </lineage>
</organism>
<feature type="transmembrane region" description="Helical" evidence="10">
    <location>
        <begin position="328"/>
        <end position="348"/>
    </location>
</feature>
<evidence type="ECO:0000256" key="9">
    <source>
        <dbReference type="ARBA" id="ARBA00040345"/>
    </source>
</evidence>
<keyword evidence="4 12" id="KW-0808">Transferase</keyword>
<accession>A0A537JPC8</accession>
<evidence type="ECO:0000256" key="4">
    <source>
        <dbReference type="ARBA" id="ARBA00022679"/>
    </source>
</evidence>
<comment type="similarity">
    <text evidence="8">Belongs to the glycosyltransferase 2 family. CrtQ subfamily.</text>
</comment>
<feature type="transmembrane region" description="Helical" evidence="10">
    <location>
        <begin position="271"/>
        <end position="289"/>
    </location>
</feature>
<dbReference type="PANTHER" id="PTHR43646">
    <property type="entry name" value="GLYCOSYLTRANSFERASE"/>
    <property type="match status" value="1"/>
</dbReference>
<keyword evidence="5 10" id="KW-0472">Membrane</keyword>
<sequence>MSSAAARIRPIGAQEEPRVSVVVPVRNEERYIAACLAELLNQDYPSEKLELIVVDGLSEDRTREIVEHIRRERARPGEPAGAARPAIRLIDDPKQQRPSALNAGIRAAEGDVIMRVDARSVVPKDYVRRCVDTLRRTGADNVGGVQEPVAGAPMQEAIGMAMSHPFGVGDAQFRIGRRSGFVDTVYLGSFRREVFDRVGMFDETIPVLSEDSDINQRIREGGGTVYLNTEIRASYYPRETLVDLFRLYFRYGWARAGNLLKHGKLTAWRQLAPPLFLIGLAALGLLAVVDRAFAVAFGAVVGIYILCDVAVSGWLAGSRSNWGAWPRLTAVFPCVHVAWALGFINRLIDGLDQDLVRPEEKVK</sequence>